<proteinExistence type="predicted"/>
<dbReference type="PATRIC" id="fig|158500.4.peg.3772"/>
<comment type="caution">
    <text evidence="2">The sequence shown here is derived from an EMBL/GenBank/DDBJ whole genome shotgun (WGS) entry which is preliminary data.</text>
</comment>
<dbReference type="EMBL" id="JFYZ01000020">
    <property type="protein sequence ID" value="EZP79917.1"/>
    <property type="molecule type" value="Genomic_DNA"/>
</dbReference>
<evidence type="ECO:0000313" key="2">
    <source>
        <dbReference type="EMBL" id="EZP79917.1"/>
    </source>
</evidence>
<organism evidence="2 3">
    <name type="scientific">Novosphingobium resinovorum</name>
    <dbReference type="NCBI Taxonomy" id="158500"/>
    <lineage>
        <taxon>Bacteria</taxon>
        <taxon>Pseudomonadati</taxon>
        <taxon>Pseudomonadota</taxon>
        <taxon>Alphaproteobacteria</taxon>
        <taxon>Sphingomonadales</taxon>
        <taxon>Sphingomonadaceae</taxon>
        <taxon>Novosphingobium</taxon>
    </lineage>
</organism>
<dbReference type="AlphaFoldDB" id="A0A031JU67"/>
<reference evidence="2 3" key="1">
    <citation type="submission" date="2014-03" db="EMBL/GenBank/DDBJ databases">
        <title>Whole genome sequence of Novosphingobium resinovorum KF1.</title>
        <authorList>
            <person name="Gan H.M."/>
            <person name="Gan H.Y."/>
            <person name="Chew T.H."/>
            <person name="Savka M.A."/>
        </authorList>
    </citation>
    <scope>NUCLEOTIDE SEQUENCE [LARGE SCALE GENOMIC DNA]</scope>
    <source>
        <strain evidence="2 3">KF1</strain>
    </source>
</reference>
<dbReference type="Proteomes" id="UP000024329">
    <property type="component" value="Unassembled WGS sequence"/>
</dbReference>
<evidence type="ECO:0000256" key="1">
    <source>
        <dbReference type="SAM" id="MobiDB-lite"/>
    </source>
</evidence>
<accession>A0A031JU67</accession>
<gene>
    <name evidence="2" type="ORF">BV97_03700</name>
</gene>
<evidence type="ECO:0000313" key="3">
    <source>
        <dbReference type="Proteomes" id="UP000024329"/>
    </source>
</evidence>
<dbReference type="InterPro" id="IPR017850">
    <property type="entry name" value="Alkaline_phosphatase_core_sf"/>
</dbReference>
<name>A0A031JU67_9SPHN</name>
<sequence>MTDGNFDVPVTGTPVILYELNEVSWQVVDWYIGRNPHGNFANILGMSRSYTTVTTDVGELHPWVTWPTLHRGVDNRSHGIEFLNQDLTRASEFPPVWETAAKAGKRVGVFASLQSYPPPPDDAYAFYIPDTFAPQPGTIPPECRPFQMLNLRQTALDGGIVSDVKPSRELATLMLGLVRIGLSLSTVLALARQVILEKINPLYKSRRSIMQAPIAFDVFKHLLHRTKPEFTTFFTNHVAGMMHRYWKHAFPEEFQYTLTSDEDRLKAKNIQRAMDVADYQLGYLLDYITRTDGTLIVASSMGQEAVFRSGGDQARIIDVPAFVRAIGFSGDYRSNLAMHPDFNFEFDTPEDAGRFASLVEAATFAGGRRLCYKVNLVNRTLNFGLAQPPEGMDNYVERPSGGGVKERISFAEAGIKRFKRDVGTGYHQPRGILLWHRPGEASDASREVIQSTAVRAMILSALGIAVEPKSPLPSDRNPTRNEAEQVDAS</sequence>
<feature type="region of interest" description="Disordered" evidence="1">
    <location>
        <begin position="468"/>
        <end position="489"/>
    </location>
</feature>
<dbReference type="Gene3D" id="3.40.720.10">
    <property type="entry name" value="Alkaline Phosphatase, subunit A"/>
    <property type="match status" value="1"/>
</dbReference>
<dbReference type="eggNOG" id="COG3379">
    <property type="taxonomic scope" value="Bacteria"/>
</dbReference>
<protein>
    <submittedName>
        <fullName evidence="2">Uncharacterized protein</fullName>
    </submittedName>
</protein>
<dbReference type="eggNOG" id="COG1524">
    <property type="taxonomic scope" value="Bacteria"/>
</dbReference>
<dbReference type="SUPFAM" id="SSF53649">
    <property type="entry name" value="Alkaline phosphatase-like"/>
    <property type="match status" value="1"/>
</dbReference>